<feature type="region of interest" description="Disordered" evidence="1">
    <location>
        <begin position="432"/>
        <end position="456"/>
    </location>
</feature>
<evidence type="ECO:0008006" key="3">
    <source>
        <dbReference type="Google" id="ProtNLM"/>
    </source>
</evidence>
<dbReference type="Gene3D" id="2.40.70.10">
    <property type="entry name" value="Acid Proteases"/>
    <property type="match status" value="1"/>
</dbReference>
<feature type="compositionally biased region" description="Low complexity" evidence="1">
    <location>
        <begin position="434"/>
        <end position="453"/>
    </location>
</feature>
<feature type="compositionally biased region" description="Low complexity" evidence="1">
    <location>
        <begin position="307"/>
        <end position="327"/>
    </location>
</feature>
<dbReference type="InterPro" id="IPR021109">
    <property type="entry name" value="Peptidase_aspartic_dom_sf"/>
</dbReference>
<dbReference type="InterPro" id="IPR005312">
    <property type="entry name" value="DUF1759"/>
</dbReference>
<organism evidence="2">
    <name type="scientific">Cacopsylla melanoneura</name>
    <dbReference type="NCBI Taxonomy" id="428564"/>
    <lineage>
        <taxon>Eukaryota</taxon>
        <taxon>Metazoa</taxon>
        <taxon>Ecdysozoa</taxon>
        <taxon>Arthropoda</taxon>
        <taxon>Hexapoda</taxon>
        <taxon>Insecta</taxon>
        <taxon>Pterygota</taxon>
        <taxon>Neoptera</taxon>
        <taxon>Paraneoptera</taxon>
        <taxon>Hemiptera</taxon>
        <taxon>Sternorrhyncha</taxon>
        <taxon>Psylloidea</taxon>
        <taxon>Psyllidae</taxon>
        <taxon>Psyllinae</taxon>
        <taxon>Cacopsylla</taxon>
    </lineage>
</organism>
<feature type="region of interest" description="Disordered" evidence="1">
    <location>
        <begin position="787"/>
        <end position="807"/>
    </location>
</feature>
<protein>
    <recommendedName>
        <fullName evidence="3">Peptidase aspartic putative domain-containing protein</fullName>
    </recommendedName>
</protein>
<dbReference type="PANTHER" id="PTHR47331:SF5">
    <property type="entry name" value="RIBONUCLEASE H"/>
    <property type="match status" value="1"/>
</dbReference>
<evidence type="ECO:0000256" key="1">
    <source>
        <dbReference type="SAM" id="MobiDB-lite"/>
    </source>
</evidence>
<dbReference type="EMBL" id="HBUF01225978">
    <property type="protein sequence ID" value="CAG6671383.1"/>
    <property type="molecule type" value="Transcribed_RNA"/>
</dbReference>
<proteinExistence type="predicted"/>
<reference evidence="2" key="1">
    <citation type="submission" date="2021-05" db="EMBL/GenBank/DDBJ databases">
        <authorList>
            <person name="Alioto T."/>
            <person name="Alioto T."/>
            <person name="Gomez Garrido J."/>
        </authorList>
    </citation>
    <scope>NUCLEOTIDE SEQUENCE</scope>
</reference>
<evidence type="ECO:0000313" key="2">
    <source>
        <dbReference type="EMBL" id="CAG6671383.1"/>
    </source>
</evidence>
<sequence>MSTNVQKEKLRSLISLRDKYQDRMQKLFDYTTDLTATEAPVFLSRFDQIEDYYKTFDTIQDAIDTLCAAMDPADTVDTADSRATFEDLYFETKAFVKTKNLIPAPPPTISNNVATPLAPPVVVQPRLPKLEVPVFSGDLKEWSNFHSLYRSTIHRRTDITEVEKLQYLRSFLRGTPLHLIENFQLLDVNYHAAYKTLCDRYENKRVLASHHLNMILNFKPLPNSNVSGLRQFLEVFQTNVAAVKNLRLEDPGDFLLMQIALRALNEDHKRMFEDKLASNAVPTFEHVLQYVTKLCVDNEMVQFATTPSSFRSTSSSSNSRYTPSASNYNHPRSHHNQHKDNTHIDHTSYTYLSTEPASTPPSPHLSCPLCNETHPLFKCISFLKLDFPRRVEVLKNHNRCFNCLGTHRMSDCRSASTCQTCQKRHHTLIHRESNFPSFSTPSTSQQEPTSSENVSCSFTTSKSLESTSVLLGTAQATILDSFGNPHPIRLICDPGSQVSLISEACVQRIGLQKHKCDVTISGVGDNAVPEKNGAVSCVLTSCHSPRMQLRTDAIVLKRITSDLPSTSIAPEVLTKFSHLPLADPSFWEPSAIDFLLGADLYAKILCSTGTNVIPGTPTAMKTTLGWILFGRAPTYNATNSHRSFSVTPPSIDSALQRTEITAAPPRKLSSLQPQSSDRHVLSSLCLNNVSDLYKNRQSLLGAPPQSNWRPRTKPNLSLDRSAPRFAALQSTPFLGVHGKFRVGGTSEPMGNHTNQGFTRPLNVNQTFDPFHSFRSCRRKNHASYFDDATAHRKRSERSSVRTSATLS</sequence>
<dbReference type="PANTHER" id="PTHR47331">
    <property type="entry name" value="PHD-TYPE DOMAIN-CONTAINING PROTEIN"/>
    <property type="match status" value="1"/>
</dbReference>
<accession>A0A8D8WSY2</accession>
<feature type="region of interest" description="Disordered" evidence="1">
    <location>
        <begin position="307"/>
        <end position="342"/>
    </location>
</feature>
<dbReference type="AlphaFoldDB" id="A0A8D8WSY2"/>
<dbReference type="Pfam" id="PF03564">
    <property type="entry name" value="DUF1759"/>
    <property type="match status" value="1"/>
</dbReference>
<name>A0A8D8WSY2_9HEMI</name>